<feature type="domain" description="SpoOB alpha-helical" evidence="4">
    <location>
        <begin position="60"/>
        <end position="113"/>
    </location>
</feature>
<reference evidence="6" key="1">
    <citation type="journal article" date="2019" name="Int. J. Syst. Evol. Microbiol.">
        <title>The Global Catalogue of Microorganisms (GCM) 10K type strain sequencing project: providing services to taxonomists for standard genome sequencing and annotation.</title>
        <authorList>
            <consortium name="The Broad Institute Genomics Platform"/>
            <consortium name="The Broad Institute Genome Sequencing Center for Infectious Disease"/>
            <person name="Wu L."/>
            <person name="Ma J."/>
        </authorList>
    </citation>
    <scope>NUCLEOTIDE SEQUENCE [LARGE SCALE GENOMIC DNA]</scope>
    <source>
        <strain evidence="6">CGMCC 1.12404</strain>
    </source>
</reference>
<keyword evidence="3" id="KW-0418">Kinase</keyword>
<dbReference type="Proteomes" id="UP000617979">
    <property type="component" value="Unassembled WGS sequence"/>
</dbReference>
<sequence length="241" mass="28165">MPKGFTFWLRMAPLAVGMLLLSVHPWDWRVGLATGLGLSVVAAWWVRDWLRQLEKQHQKRSAREQLELLSRQRHDWMNHLQVLMGFTTLNKPERIAPYLQELVNRLEIERVSSRLEPPDLALRLALLNRDHPEWHWVVEIGEEMGQLPENVADRIGRILEQTATWLKPFAGEQGEVKDLYFQLSGDQEGFLMKFRPEGEEKKYSTGEWQQLRERIKACGGEAVLGDSGRFFDIWIPNDRNT</sequence>
<evidence type="ECO:0000256" key="2">
    <source>
        <dbReference type="ARBA" id="ARBA00022679"/>
    </source>
</evidence>
<keyword evidence="6" id="KW-1185">Reference proteome</keyword>
<organism evidence="5 6">
    <name type="scientific">Kroppenstedtia guangzhouensis</name>
    <dbReference type="NCBI Taxonomy" id="1274356"/>
    <lineage>
        <taxon>Bacteria</taxon>
        <taxon>Bacillati</taxon>
        <taxon>Bacillota</taxon>
        <taxon>Bacilli</taxon>
        <taxon>Bacillales</taxon>
        <taxon>Thermoactinomycetaceae</taxon>
        <taxon>Kroppenstedtia</taxon>
    </lineage>
</organism>
<comment type="caution">
    <text evidence="5">The sequence shown here is derived from an EMBL/GenBank/DDBJ whole genome shotgun (WGS) entry which is preliminary data.</text>
</comment>
<evidence type="ECO:0000259" key="4">
    <source>
        <dbReference type="Pfam" id="PF14689"/>
    </source>
</evidence>
<dbReference type="InterPro" id="IPR039506">
    <property type="entry name" value="SPOB_a"/>
</dbReference>
<keyword evidence="2" id="KW-0808">Transferase</keyword>
<evidence type="ECO:0000256" key="3">
    <source>
        <dbReference type="ARBA" id="ARBA00022777"/>
    </source>
</evidence>
<dbReference type="Pfam" id="PF14689">
    <property type="entry name" value="SPOB_a"/>
    <property type="match status" value="1"/>
</dbReference>
<keyword evidence="1" id="KW-0597">Phosphoprotein</keyword>
<protein>
    <recommendedName>
        <fullName evidence="4">SpoOB alpha-helical domain-containing protein</fullName>
    </recommendedName>
</protein>
<name>A0ABQ1GBV5_9BACL</name>
<gene>
    <name evidence="5" type="ORF">GCM10007416_12110</name>
</gene>
<evidence type="ECO:0000313" key="5">
    <source>
        <dbReference type="EMBL" id="GGA40712.1"/>
    </source>
</evidence>
<evidence type="ECO:0000256" key="1">
    <source>
        <dbReference type="ARBA" id="ARBA00022553"/>
    </source>
</evidence>
<dbReference type="EMBL" id="BMEX01000003">
    <property type="protein sequence ID" value="GGA40712.1"/>
    <property type="molecule type" value="Genomic_DNA"/>
</dbReference>
<dbReference type="InterPro" id="IPR016120">
    <property type="entry name" value="Sig_transdc_His_kin_SpoOB"/>
</dbReference>
<proteinExistence type="predicted"/>
<evidence type="ECO:0000313" key="6">
    <source>
        <dbReference type="Proteomes" id="UP000617979"/>
    </source>
</evidence>
<dbReference type="SUPFAM" id="SSF55890">
    <property type="entry name" value="Sporulation response regulatory protein Spo0B"/>
    <property type="match status" value="1"/>
</dbReference>
<dbReference type="Gene3D" id="1.10.287.130">
    <property type="match status" value="1"/>
</dbReference>
<dbReference type="RefSeq" id="WP_188430915.1">
    <property type="nucleotide sequence ID" value="NZ_BMEX01000003.1"/>
</dbReference>
<accession>A0ABQ1GBV5</accession>